<dbReference type="Proteomes" id="UP000530928">
    <property type="component" value="Unassembled WGS sequence"/>
</dbReference>
<evidence type="ECO:0000313" key="6">
    <source>
        <dbReference type="EMBL" id="MBA2892925.1"/>
    </source>
</evidence>
<dbReference type="Gene3D" id="3.40.50.150">
    <property type="entry name" value="Vaccinia Virus protein VP39"/>
    <property type="match status" value="1"/>
</dbReference>
<dbReference type="CDD" id="cd02440">
    <property type="entry name" value="AdoMet_MTases"/>
    <property type="match status" value="1"/>
</dbReference>
<reference evidence="6 7" key="1">
    <citation type="submission" date="2020-07" db="EMBL/GenBank/DDBJ databases">
        <title>Genomic Encyclopedia of Type Strains, Phase IV (KMG-IV): sequencing the most valuable type-strain genomes for metagenomic binning, comparative biology and taxonomic classification.</title>
        <authorList>
            <person name="Goeker M."/>
        </authorList>
    </citation>
    <scope>NUCLEOTIDE SEQUENCE [LARGE SCALE GENOMIC DNA]</scope>
    <source>
        <strain evidence="6 7">DSM 45533</strain>
    </source>
</reference>
<dbReference type="InterPro" id="IPR036390">
    <property type="entry name" value="WH_DNA-bd_sf"/>
</dbReference>
<feature type="domain" description="O-methyltransferase C-terminal" evidence="4">
    <location>
        <begin position="126"/>
        <end position="310"/>
    </location>
</feature>
<evidence type="ECO:0000259" key="5">
    <source>
        <dbReference type="Pfam" id="PF08100"/>
    </source>
</evidence>
<dbReference type="PANTHER" id="PTHR43712">
    <property type="entry name" value="PUTATIVE (AFU_ORTHOLOGUE AFUA_4G14580)-RELATED"/>
    <property type="match status" value="1"/>
</dbReference>
<keyword evidence="1 6" id="KW-0489">Methyltransferase</keyword>
<sequence length="346" mass="36605">MPLHLTPDDAAPYLDGRAPGAHLDVIGAMTVHAVAAALRLGVFAALGAPADAPTLARTLDADPAALTVLLDVLVATGYLAREGPRYRLTPLAGTLDWYGDSLLFWHEVTGELWSGLTESIRGGGRGADFYTWLGDRPEARSRFETILYGQADWLSTEIVTLAPPPPGATRLLDLGGGHARYSLAYCAAHPRLHATVADLPAALDAGMSAAKQAGLDERVTFDGRDLTAALPYRDQDCVLLFNLLHGFPAARARALVAAAAGTLRPGGRLIILERDPDRAADPVTGAFSRLFALNLHHTQGGTLHTLADLAAWARECGLTEPGVADLTRSPAHRLLIADLPPGTPRP</sequence>
<dbReference type="RefSeq" id="WP_181611637.1">
    <property type="nucleotide sequence ID" value="NZ_BAABAM010000003.1"/>
</dbReference>
<evidence type="ECO:0000313" key="7">
    <source>
        <dbReference type="Proteomes" id="UP000530928"/>
    </source>
</evidence>
<dbReference type="PANTHER" id="PTHR43712:SF2">
    <property type="entry name" value="O-METHYLTRANSFERASE CICE"/>
    <property type="match status" value="1"/>
</dbReference>
<name>A0A7W0CL31_9ACTN</name>
<keyword evidence="7" id="KW-1185">Reference proteome</keyword>
<dbReference type="GO" id="GO:0046983">
    <property type="term" value="F:protein dimerization activity"/>
    <property type="evidence" value="ECO:0007669"/>
    <property type="project" value="InterPro"/>
</dbReference>
<evidence type="ECO:0000259" key="4">
    <source>
        <dbReference type="Pfam" id="PF00891"/>
    </source>
</evidence>
<dbReference type="InterPro" id="IPR016461">
    <property type="entry name" value="COMT-like"/>
</dbReference>
<evidence type="ECO:0000256" key="1">
    <source>
        <dbReference type="ARBA" id="ARBA00022603"/>
    </source>
</evidence>
<dbReference type="GO" id="GO:0008171">
    <property type="term" value="F:O-methyltransferase activity"/>
    <property type="evidence" value="ECO:0007669"/>
    <property type="project" value="InterPro"/>
</dbReference>
<dbReference type="InterPro" id="IPR012967">
    <property type="entry name" value="COMT_dimerisation"/>
</dbReference>
<dbReference type="PROSITE" id="PS51683">
    <property type="entry name" value="SAM_OMT_II"/>
    <property type="match status" value="1"/>
</dbReference>
<keyword evidence="2 6" id="KW-0808">Transferase</keyword>
<keyword evidence="3" id="KW-0949">S-adenosyl-L-methionine</keyword>
<protein>
    <submittedName>
        <fullName evidence="6">SAM-dependent methyltransferase</fullName>
    </submittedName>
</protein>
<dbReference type="SUPFAM" id="SSF53335">
    <property type="entry name" value="S-adenosyl-L-methionine-dependent methyltransferases"/>
    <property type="match status" value="1"/>
</dbReference>
<dbReference type="SUPFAM" id="SSF46785">
    <property type="entry name" value="Winged helix' DNA-binding domain"/>
    <property type="match status" value="1"/>
</dbReference>
<dbReference type="GO" id="GO:0032259">
    <property type="term" value="P:methylation"/>
    <property type="evidence" value="ECO:0007669"/>
    <property type="project" value="UniProtKB-KW"/>
</dbReference>
<dbReference type="Pfam" id="PF08100">
    <property type="entry name" value="Dimerisation"/>
    <property type="match status" value="1"/>
</dbReference>
<dbReference type="InterPro" id="IPR029063">
    <property type="entry name" value="SAM-dependent_MTases_sf"/>
</dbReference>
<dbReference type="AlphaFoldDB" id="A0A7W0CL31"/>
<dbReference type="InterPro" id="IPR001077">
    <property type="entry name" value="COMT_C"/>
</dbReference>
<dbReference type="Gene3D" id="1.10.10.10">
    <property type="entry name" value="Winged helix-like DNA-binding domain superfamily/Winged helix DNA-binding domain"/>
    <property type="match status" value="1"/>
</dbReference>
<feature type="domain" description="O-methyltransferase dimerisation" evidence="5">
    <location>
        <begin position="28"/>
        <end position="94"/>
    </location>
</feature>
<evidence type="ECO:0000256" key="2">
    <source>
        <dbReference type="ARBA" id="ARBA00022679"/>
    </source>
</evidence>
<accession>A0A7W0CL31</accession>
<gene>
    <name evidence="6" type="ORF">HNR30_004279</name>
</gene>
<dbReference type="Pfam" id="PF00891">
    <property type="entry name" value="Methyltransf_2"/>
    <property type="match status" value="1"/>
</dbReference>
<evidence type="ECO:0000256" key="3">
    <source>
        <dbReference type="ARBA" id="ARBA00022691"/>
    </source>
</evidence>
<dbReference type="EMBL" id="JACDUR010000004">
    <property type="protein sequence ID" value="MBA2892925.1"/>
    <property type="molecule type" value="Genomic_DNA"/>
</dbReference>
<dbReference type="InterPro" id="IPR036388">
    <property type="entry name" value="WH-like_DNA-bd_sf"/>
</dbReference>
<comment type="caution">
    <text evidence="6">The sequence shown here is derived from an EMBL/GenBank/DDBJ whole genome shotgun (WGS) entry which is preliminary data.</text>
</comment>
<proteinExistence type="predicted"/>
<organism evidence="6 7">
    <name type="scientific">Nonomuraea soli</name>
    <dbReference type="NCBI Taxonomy" id="1032476"/>
    <lineage>
        <taxon>Bacteria</taxon>
        <taxon>Bacillati</taxon>
        <taxon>Actinomycetota</taxon>
        <taxon>Actinomycetes</taxon>
        <taxon>Streptosporangiales</taxon>
        <taxon>Streptosporangiaceae</taxon>
        <taxon>Nonomuraea</taxon>
    </lineage>
</organism>